<gene>
    <name evidence="1" type="ORF">PSYICH_LOCUS7636</name>
</gene>
<name>A0A9P0GDK2_9CUCU</name>
<proteinExistence type="predicted"/>
<protein>
    <submittedName>
        <fullName evidence="1">Uncharacterized protein</fullName>
    </submittedName>
</protein>
<dbReference type="EMBL" id="OV651814">
    <property type="protein sequence ID" value="CAH1105905.1"/>
    <property type="molecule type" value="Genomic_DNA"/>
</dbReference>
<dbReference type="AlphaFoldDB" id="A0A9P0GDK2"/>
<sequence>MVSIFNNKSSTKYEIARAGEKLILTLHKAPRSTNQFRFISFKKLVWQSRKVVVLHSLPSTSVSLFIPSGSANSLVAGEVLKLIQCSWKTISNILLPIPTTEPPASSSILQLNSCKKGCE</sequence>
<reference evidence="1" key="1">
    <citation type="submission" date="2022-01" db="EMBL/GenBank/DDBJ databases">
        <authorList>
            <person name="King R."/>
        </authorList>
    </citation>
    <scope>NUCLEOTIDE SEQUENCE</scope>
</reference>
<evidence type="ECO:0000313" key="2">
    <source>
        <dbReference type="Proteomes" id="UP001153636"/>
    </source>
</evidence>
<keyword evidence="2" id="KW-1185">Reference proteome</keyword>
<evidence type="ECO:0000313" key="1">
    <source>
        <dbReference type="EMBL" id="CAH1105905.1"/>
    </source>
</evidence>
<organism evidence="1 2">
    <name type="scientific">Psylliodes chrysocephalus</name>
    <dbReference type="NCBI Taxonomy" id="3402493"/>
    <lineage>
        <taxon>Eukaryota</taxon>
        <taxon>Metazoa</taxon>
        <taxon>Ecdysozoa</taxon>
        <taxon>Arthropoda</taxon>
        <taxon>Hexapoda</taxon>
        <taxon>Insecta</taxon>
        <taxon>Pterygota</taxon>
        <taxon>Neoptera</taxon>
        <taxon>Endopterygota</taxon>
        <taxon>Coleoptera</taxon>
        <taxon>Polyphaga</taxon>
        <taxon>Cucujiformia</taxon>
        <taxon>Chrysomeloidea</taxon>
        <taxon>Chrysomelidae</taxon>
        <taxon>Galerucinae</taxon>
        <taxon>Alticini</taxon>
        <taxon>Psylliodes</taxon>
    </lineage>
</organism>
<dbReference type="Proteomes" id="UP001153636">
    <property type="component" value="Chromosome 2"/>
</dbReference>
<accession>A0A9P0GDK2</accession>